<name>A0A9Q0BTY5_9MUSC</name>
<accession>A0A9Q0BTY5</accession>
<protein>
    <submittedName>
        <fullName evidence="1">Uncharacterized protein</fullName>
    </submittedName>
</protein>
<evidence type="ECO:0000313" key="1">
    <source>
        <dbReference type="EMBL" id="KAI8044091.1"/>
    </source>
</evidence>
<dbReference type="EMBL" id="JAMKOV010000001">
    <property type="protein sequence ID" value="KAI8044091.1"/>
    <property type="molecule type" value="Genomic_DNA"/>
</dbReference>
<proteinExistence type="predicted"/>
<sequence>MRGPRSWDLITICARNFAAGFCGQASGMGNSLPARLIDAGSTGAYGYDIVPCVRSNHFIPHPGKHNSDRSLWLLLRKNHGDFFSPIRTRRRKIGGMAVAHRGCGGCGM</sequence>
<keyword evidence="2" id="KW-1185">Reference proteome</keyword>
<gene>
    <name evidence="1" type="ORF">M5D96_000241</name>
</gene>
<dbReference type="AlphaFoldDB" id="A0A9Q0BTY5"/>
<evidence type="ECO:0000313" key="2">
    <source>
        <dbReference type="Proteomes" id="UP001059596"/>
    </source>
</evidence>
<organism evidence="1 2">
    <name type="scientific">Drosophila gunungcola</name>
    <name type="common">fruit fly</name>
    <dbReference type="NCBI Taxonomy" id="103775"/>
    <lineage>
        <taxon>Eukaryota</taxon>
        <taxon>Metazoa</taxon>
        <taxon>Ecdysozoa</taxon>
        <taxon>Arthropoda</taxon>
        <taxon>Hexapoda</taxon>
        <taxon>Insecta</taxon>
        <taxon>Pterygota</taxon>
        <taxon>Neoptera</taxon>
        <taxon>Endopterygota</taxon>
        <taxon>Diptera</taxon>
        <taxon>Brachycera</taxon>
        <taxon>Muscomorpha</taxon>
        <taxon>Ephydroidea</taxon>
        <taxon>Drosophilidae</taxon>
        <taxon>Drosophila</taxon>
        <taxon>Sophophora</taxon>
    </lineage>
</organism>
<dbReference type="Proteomes" id="UP001059596">
    <property type="component" value="Chromosome 3R"/>
</dbReference>
<comment type="caution">
    <text evidence="1">The sequence shown here is derived from an EMBL/GenBank/DDBJ whole genome shotgun (WGS) entry which is preliminary data.</text>
</comment>
<reference evidence="1" key="1">
    <citation type="journal article" date="2023" name="Genome Biol. Evol.">
        <title>Long-read-based Genome Assembly of Drosophila gunungcola Reveals Fewer Chemosensory Genes in Flower-breeding Species.</title>
        <authorList>
            <person name="Negi A."/>
            <person name="Liao B.Y."/>
            <person name="Yeh S.D."/>
        </authorList>
    </citation>
    <scope>NUCLEOTIDE SEQUENCE</scope>
    <source>
        <strain evidence="1">Sukarami</strain>
    </source>
</reference>